<keyword evidence="10" id="KW-1185">Reference proteome</keyword>
<dbReference type="SUPFAM" id="SSF52540">
    <property type="entry name" value="P-loop containing nucleoside triphosphate hydrolases"/>
    <property type="match status" value="1"/>
</dbReference>
<reference evidence="9" key="2">
    <citation type="submission" date="2023-01" db="EMBL/GenBank/DDBJ databases">
        <authorList>
            <person name="Sun Q."/>
            <person name="Evtushenko L."/>
        </authorList>
    </citation>
    <scope>NUCLEOTIDE SEQUENCE</scope>
    <source>
        <strain evidence="9">VKM Ac-1401</strain>
    </source>
</reference>
<sequence length="271" mass="29192">MTIDALRVSLPTSSGYVDVVRDATLTIGEGEIVGLAGESGSGKTMTSSAILGILPTGARTSGAVTFEDRNLLTLAERDLGHVRGNRIAMVFQDPTAALHPLLTIGTQITEHMRHHLGIGKKEAVERAVDLLDQVRIAEPRKALRSYPHQFSGGMRQRAAIAIALACEPRLLIADEPTTALDVTVQAGILQLFDRLRDETGVSVLFITHDLGVLSTIADRTYVFKDGAVVESGETEDVLLRPEHEYTKALIASRAQSLAQEREAEAAVEGTY</sequence>
<evidence type="ECO:0000256" key="6">
    <source>
        <dbReference type="ARBA" id="ARBA00022840"/>
    </source>
</evidence>
<gene>
    <name evidence="9" type="primary">oppD_1</name>
    <name evidence="9" type="ORF">GCM10017584_23850</name>
</gene>
<keyword evidence="6 9" id="KW-0067">ATP-binding</keyword>
<reference evidence="9" key="1">
    <citation type="journal article" date="2014" name="Int. J. Syst. Evol. Microbiol.">
        <title>Complete genome sequence of Corynebacterium casei LMG S-19264T (=DSM 44701T), isolated from a smear-ripened cheese.</title>
        <authorList>
            <consortium name="US DOE Joint Genome Institute (JGI-PGF)"/>
            <person name="Walter F."/>
            <person name="Albersmeier A."/>
            <person name="Kalinowski J."/>
            <person name="Ruckert C."/>
        </authorList>
    </citation>
    <scope>NUCLEOTIDE SEQUENCE</scope>
    <source>
        <strain evidence="9">VKM Ac-1401</strain>
    </source>
</reference>
<keyword evidence="5" id="KW-0547">Nucleotide-binding</keyword>
<keyword evidence="7" id="KW-0472">Membrane</keyword>
<feature type="domain" description="ABC transporter" evidence="8">
    <location>
        <begin position="3"/>
        <end position="250"/>
    </location>
</feature>
<dbReference type="Gene3D" id="3.40.50.300">
    <property type="entry name" value="P-loop containing nucleotide triphosphate hydrolases"/>
    <property type="match status" value="1"/>
</dbReference>
<comment type="caution">
    <text evidence="9">The sequence shown here is derived from an EMBL/GenBank/DDBJ whole genome shotgun (WGS) entry which is preliminary data.</text>
</comment>
<name>A0A9W6HB07_9MICO</name>
<accession>A0A9W6HB07</accession>
<dbReference type="InterPro" id="IPR027417">
    <property type="entry name" value="P-loop_NTPase"/>
</dbReference>
<dbReference type="GO" id="GO:0005524">
    <property type="term" value="F:ATP binding"/>
    <property type="evidence" value="ECO:0007669"/>
    <property type="project" value="UniProtKB-KW"/>
</dbReference>
<organism evidence="9 10">
    <name type="scientific">Leifsonia poae</name>
    <dbReference type="NCBI Taxonomy" id="110933"/>
    <lineage>
        <taxon>Bacteria</taxon>
        <taxon>Bacillati</taxon>
        <taxon>Actinomycetota</taxon>
        <taxon>Actinomycetes</taxon>
        <taxon>Micrococcales</taxon>
        <taxon>Microbacteriaceae</taxon>
        <taxon>Leifsonia</taxon>
    </lineage>
</organism>
<keyword evidence="3" id="KW-0813">Transport</keyword>
<dbReference type="PROSITE" id="PS00211">
    <property type="entry name" value="ABC_TRANSPORTER_1"/>
    <property type="match status" value="1"/>
</dbReference>
<dbReference type="PANTHER" id="PTHR43297">
    <property type="entry name" value="OLIGOPEPTIDE TRANSPORT ATP-BINDING PROTEIN APPD"/>
    <property type="match status" value="1"/>
</dbReference>
<dbReference type="CDD" id="cd03257">
    <property type="entry name" value="ABC_NikE_OppD_transporters"/>
    <property type="match status" value="1"/>
</dbReference>
<evidence type="ECO:0000256" key="3">
    <source>
        <dbReference type="ARBA" id="ARBA00022448"/>
    </source>
</evidence>
<comment type="similarity">
    <text evidence="2">Belongs to the ABC transporter superfamily.</text>
</comment>
<dbReference type="GO" id="GO:0016887">
    <property type="term" value="F:ATP hydrolysis activity"/>
    <property type="evidence" value="ECO:0007669"/>
    <property type="project" value="InterPro"/>
</dbReference>
<evidence type="ECO:0000256" key="1">
    <source>
        <dbReference type="ARBA" id="ARBA00004202"/>
    </source>
</evidence>
<dbReference type="InterPro" id="IPR017871">
    <property type="entry name" value="ABC_transporter-like_CS"/>
</dbReference>
<evidence type="ECO:0000256" key="5">
    <source>
        <dbReference type="ARBA" id="ARBA00022741"/>
    </source>
</evidence>
<dbReference type="InterPro" id="IPR003593">
    <property type="entry name" value="AAA+_ATPase"/>
</dbReference>
<evidence type="ECO:0000256" key="7">
    <source>
        <dbReference type="ARBA" id="ARBA00023136"/>
    </source>
</evidence>
<dbReference type="AlphaFoldDB" id="A0A9W6HB07"/>
<evidence type="ECO:0000313" key="9">
    <source>
        <dbReference type="EMBL" id="GLJ76811.1"/>
    </source>
</evidence>
<dbReference type="InterPro" id="IPR003439">
    <property type="entry name" value="ABC_transporter-like_ATP-bd"/>
</dbReference>
<evidence type="ECO:0000259" key="8">
    <source>
        <dbReference type="PROSITE" id="PS50893"/>
    </source>
</evidence>
<proteinExistence type="inferred from homology"/>
<dbReference type="PANTHER" id="PTHR43297:SF2">
    <property type="entry name" value="DIPEPTIDE TRANSPORT ATP-BINDING PROTEIN DPPD"/>
    <property type="match status" value="1"/>
</dbReference>
<dbReference type="EMBL" id="BSEN01000012">
    <property type="protein sequence ID" value="GLJ76811.1"/>
    <property type="molecule type" value="Genomic_DNA"/>
</dbReference>
<dbReference type="GO" id="GO:0005886">
    <property type="term" value="C:plasma membrane"/>
    <property type="evidence" value="ECO:0007669"/>
    <property type="project" value="UniProtKB-SubCell"/>
</dbReference>
<dbReference type="FunFam" id="3.40.50.300:FF:000016">
    <property type="entry name" value="Oligopeptide ABC transporter ATP-binding component"/>
    <property type="match status" value="1"/>
</dbReference>
<protein>
    <submittedName>
        <fullName evidence="9">ABC transporter ATP-binding protein</fullName>
    </submittedName>
</protein>
<comment type="subcellular location">
    <subcellularLocation>
        <location evidence="1">Cell membrane</location>
        <topology evidence="1">Peripheral membrane protein</topology>
    </subcellularLocation>
</comment>
<dbReference type="InterPro" id="IPR050388">
    <property type="entry name" value="ABC_Ni/Peptide_Import"/>
</dbReference>
<evidence type="ECO:0000256" key="4">
    <source>
        <dbReference type="ARBA" id="ARBA00022475"/>
    </source>
</evidence>
<dbReference type="Pfam" id="PF00005">
    <property type="entry name" value="ABC_tran"/>
    <property type="match status" value="1"/>
</dbReference>
<dbReference type="Proteomes" id="UP001142372">
    <property type="component" value="Unassembled WGS sequence"/>
</dbReference>
<dbReference type="PROSITE" id="PS50893">
    <property type="entry name" value="ABC_TRANSPORTER_2"/>
    <property type="match status" value="1"/>
</dbReference>
<keyword evidence="4" id="KW-1003">Cell membrane</keyword>
<dbReference type="SMART" id="SM00382">
    <property type="entry name" value="AAA"/>
    <property type="match status" value="1"/>
</dbReference>
<evidence type="ECO:0000256" key="2">
    <source>
        <dbReference type="ARBA" id="ARBA00005417"/>
    </source>
</evidence>
<evidence type="ECO:0000313" key="10">
    <source>
        <dbReference type="Proteomes" id="UP001142372"/>
    </source>
</evidence>